<dbReference type="AlphaFoldDB" id="A0A6C0DUP1"/>
<evidence type="ECO:0000313" key="1">
    <source>
        <dbReference type="EMBL" id="QHT20232.1"/>
    </source>
</evidence>
<evidence type="ECO:0008006" key="2">
    <source>
        <dbReference type="Google" id="ProtNLM"/>
    </source>
</evidence>
<protein>
    <recommendedName>
        <fullName evidence="2">Glycosyltransferase</fullName>
    </recommendedName>
</protein>
<reference evidence="1" key="1">
    <citation type="journal article" date="2020" name="Nature">
        <title>Giant virus diversity and host interactions through global metagenomics.</title>
        <authorList>
            <person name="Schulz F."/>
            <person name="Roux S."/>
            <person name="Paez-Espino D."/>
            <person name="Jungbluth S."/>
            <person name="Walsh D.A."/>
            <person name="Denef V.J."/>
            <person name="McMahon K.D."/>
            <person name="Konstantinidis K.T."/>
            <person name="Eloe-Fadrosh E.A."/>
            <person name="Kyrpides N.C."/>
            <person name="Woyke T."/>
        </authorList>
    </citation>
    <scope>NUCLEOTIDE SEQUENCE</scope>
    <source>
        <strain evidence="1">GVMAG-M-3300023174-60</strain>
    </source>
</reference>
<dbReference type="EMBL" id="MN739677">
    <property type="protein sequence ID" value="QHT20232.1"/>
    <property type="molecule type" value="Genomic_DNA"/>
</dbReference>
<sequence>MKLIDIKTIYICPDHNEKYHTRKLHMDNLLNTIGFKDFTHHLSSTEAYPTCLNKATIDILENNLDNPVLILEDDVEWTGIEEFVFDQTADAVYLGLSRSGGHPTENSNLGDSVFEPWSDSQAKVLNMLSGHAILYISREYKEAVIDIFKNNVTTFYNDVLLSRLQPNFTILANKRPVFYQSSKFNVGMHEENWTKFELNI</sequence>
<name>A0A6C0DUP1_9ZZZZ</name>
<organism evidence="1">
    <name type="scientific">viral metagenome</name>
    <dbReference type="NCBI Taxonomy" id="1070528"/>
    <lineage>
        <taxon>unclassified sequences</taxon>
        <taxon>metagenomes</taxon>
        <taxon>organismal metagenomes</taxon>
    </lineage>
</organism>
<accession>A0A6C0DUP1</accession>
<proteinExistence type="predicted"/>